<dbReference type="OrthoDB" id="9766710at2"/>
<dbReference type="Pfam" id="PF13431">
    <property type="entry name" value="TPR_17"/>
    <property type="match status" value="1"/>
</dbReference>
<dbReference type="Gene3D" id="1.25.40.10">
    <property type="entry name" value="Tetratricopeptide repeat domain"/>
    <property type="match status" value="6"/>
</dbReference>
<dbReference type="eggNOG" id="COG4783">
    <property type="taxonomic scope" value="Bacteria"/>
</dbReference>
<gene>
    <name evidence="2" type="ORF">GP2143_01110</name>
</gene>
<dbReference type="SUPFAM" id="SSF48452">
    <property type="entry name" value="TPR-like"/>
    <property type="match status" value="4"/>
</dbReference>
<dbReference type="eggNOG" id="COG0457">
    <property type="taxonomic scope" value="Bacteria"/>
</dbReference>
<evidence type="ECO:0000313" key="2">
    <source>
        <dbReference type="EMBL" id="EAW30001.1"/>
    </source>
</evidence>
<sequence>MLQVQGMLMLNTTVQQYLTSKRLSLLIIPLIALLAVVGGCSDNTQEDNSKQAQIHQKTADSYIKQGQFRAAIIEARNVIKYSPSSSDGYITLAIIYNEIGSSASAIELLAPLAAKNAKAILPLTEAYILSGKYTSAQQLLDTTSDDANANNKEQFAVLQAKIFIAGRQFDQAREALLQVLTTNPNNIDAHLSLARIDLITGDIASAKKSLSQLLVNNGQNSELLHLRAQAAYIENNLDDAERFLTDALSYLPQTDIITPMKTRVLQQLSETLTQQGRTSEAMIYTRLLAEANPEGHQAKQTLNQAMSLYQAGDLDQAEQLLLKLYEQYPNNTVSGMMLGMINYQQGDMTKAGELLEQNIDPEIASSNVISSAAMAQLRLGQSDKAIALLQAALKTQPDDASINAIYGLALLTTNLKDQQGALALQKALALDPKKSQLHSVLARHFIASQKVQQAYAQLTTALGKNPADNEALRVYIDALLSNQSLQQAQQLAETFVENNPANAEGYLQQARVYMASEDLVGAEQSLVKAVAADNNKIQALLGLGQLDFSNQQWQQAAQHFRDVIAIDNSSIIAYKALISSFEARKEGAEIIEELSKTANTDTDTYVLSAVLAEFHARGANAELAEQFIGQALAATSENPYVNATAVSIYRGLSRQLAAADDMTQAKSALLKALNISSDNTSLLTDLVTIEIAAGNYSEALQVTEQIRALVPDSPLADYLKGRVYATQQQWPEAIADLQLAWQIQPNNSIAGALYGALTANDNTDKAQLFVDEWQRLIPQSPNPLIIKATQQQQQGNAIAAIELYEKAIGLSPNNAIALNNLAWLYFENGNSKARELAEKAYQLAPNSAGILDTYGWILVNEGSVAEGIELLQKAVAAADSSGIDVAEIETHLATAMNKQ</sequence>
<dbReference type="PANTHER" id="PTHR12558:SF13">
    <property type="entry name" value="CELL DIVISION CYCLE PROTEIN 27 HOMOLOG"/>
    <property type="match status" value="1"/>
</dbReference>
<dbReference type="InterPro" id="IPR011990">
    <property type="entry name" value="TPR-like_helical_dom_sf"/>
</dbReference>
<keyword evidence="1" id="KW-0802">TPR repeat</keyword>
<keyword evidence="3" id="KW-1185">Reference proteome</keyword>
<reference evidence="2 3" key="1">
    <citation type="journal article" date="2010" name="J. Bacteriol.">
        <title>Genome sequence of the oligotrophic marine Gammaproteobacterium HTCC2143, isolated from the Oregon Coast.</title>
        <authorList>
            <person name="Oh H.M."/>
            <person name="Kang I."/>
            <person name="Ferriera S."/>
            <person name="Giovannoni S.J."/>
            <person name="Cho J.C."/>
        </authorList>
    </citation>
    <scope>NUCLEOTIDE SEQUENCE [LARGE SCALE GENOMIC DNA]</scope>
    <source>
        <strain evidence="2 3">HTCC2143</strain>
    </source>
</reference>
<accession>A0YGG0</accession>
<evidence type="ECO:0000313" key="3">
    <source>
        <dbReference type="Proteomes" id="UP000004931"/>
    </source>
</evidence>
<protein>
    <submittedName>
        <fullName evidence="2">TPR repeat protein</fullName>
    </submittedName>
</protein>
<dbReference type="PANTHER" id="PTHR12558">
    <property type="entry name" value="CELL DIVISION CYCLE 16,23,27"/>
    <property type="match status" value="1"/>
</dbReference>
<organism evidence="2 3">
    <name type="scientific">marine gamma proteobacterium HTCC2143</name>
    <dbReference type="NCBI Taxonomy" id="247633"/>
    <lineage>
        <taxon>Bacteria</taxon>
        <taxon>Pseudomonadati</taxon>
        <taxon>Pseudomonadota</taxon>
        <taxon>Gammaproteobacteria</taxon>
        <taxon>Cellvibrionales</taxon>
        <taxon>Spongiibacteraceae</taxon>
        <taxon>BD1-7 clade</taxon>
    </lineage>
</organism>
<feature type="repeat" description="TPR" evidence="1">
    <location>
        <begin position="366"/>
        <end position="399"/>
    </location>
</feature>
<dbReference type="InterPro" id="IPR019734">
    <property type="entry name" value="TPR_rpt"/>
</dbReference>
<dbReference type="STRING" id="247633.GP2143_01110"/>
<evidence type="ECO:0000256" key="1">
    <source>
        <dbReference type="PROSITE-ProRule" id="PRU00339"/>
    </source>
</evidence>
<feature type="repeat" description="TPR" evidence="1">
    <location>
        <begin position="537"/>
        <end position="570"/>
    </location>
</feature>
<dbReference type="EMBL" id="AAVT01000011">
    <property type="protein sequence ID" value="EAW30001.1"/>
    <property type="molecule type" value="Genomic_DNA"/>
</dbReference>
<comment type="caution">
    <text evidence="2">The sequence shown here is derived from an EMBL/GenBank/DDBJ whole genome shotgun (WGS) entry which is preliminary data.</text>
</comment>
<dbReference type="AlphaFoldDB" id="A0YGG0"/>
<name>A0YGG0_9GAMM</name>
<dbReference type="SMART" id="SM00028">
    <property type="entry name" value="TPR"/>
    <property type="match status" value="14"/>
</dbReference>
<dbReference type="Proteomes" id="UP000004931">
    <property type="component" value="Unassembled WGS sequence"/>
</dbReference>
<dbReference type="Pfam" id="PF14559">
    <property type="entry name" value="TPR_19"/>
    <property type="match status" value="2"/>
</dbReference>
<dbReference type="Pfam" id="PF13429">
    <property type="entry name" value="TPR_15"/>
    <property type="match status" value="1"/>
</dbReference>
<dbReference type="PROSITE" id="PS50005">
    <property type="entry name" value="TPR"/>
    <property type="match status" value="2"/>
</dbReference>
<proteinExistence type="predicted"/>